<gene>
    <name evidence="4" type="ORF">LHA26_12370</name>
</gene>
<dbReference type="PROSITE" id="PS51186">
    <property type="entry name" value="GNAT"/>
    <property type="match status" value="1"/>
</dbReference>
<dbReference type="EC" id="2.3.1.-" evidence="4"/>
<accession>A0ABY4X5G4</accession>
<organism evidence="4 5">
    <name type="scientific">Sphingomonas morindae</name>
    <dbReference type="NCBI Taxonomy" id="1541170"/>
    <lineage>
        <taxon>Bacteria</taxon>
        <taxon>Pseudomonadati</taxon>
        <taxon>Pseudomonadota</taxon>
        <taxon>Alphaproteobacteria</taxon>
        <taxon>Sphingomonadales</taxon>
        <taxon>Sphingomonadaceae</taxon>
        <taxon>Sphingomonas</taxon>
    </lineage>
</organism>
<dbReference type="GO" id="GO:0016746">
    <property type="term" value="F:acyltransferase activity"/>
    <property type="evidence" value="ECO:0007669"/>
    <property type="project" value="UniProtKB-KW"/>
</dbReference>
<dbReference type="InterPro" id="IPR016181">
    <property type="entry name" value="Acyl_CoA_acyltransferase"/>
</dbReference>
<proteinExistence type="predicted"/>
<dbReference type="Gene3D" id="3.40.630.30">
    <property type="match status" value="1"/>
</dbReference>
<dbReference type="Proteomes" id="UP001056937">
    <property type="component" value="Chromosome 1"/>
</dbReference>
<dbReference type="PANTHER" id="PTHR43877">
    <property type="entry name" value="AMINOALKYLPHOSPHONATE N-ACETYLTRANSFERASE-RELATED-RELATED"/>
    <property type="match status" value="1"/>
</dbReference>
<dbReference type="EMBL" id="CP084930">
    <property type="protein sequence ID" value="USI72095.1"/>
    <property type="molecule type" value="Genomic_DNA"/>
</dbReference>
<protein>
    <submittedName>
        <fullName evidence="4">GNAT family acetyltransferase</fullName>
        <ecNumber evidence="4">2.3.1.-</ecNumber>
    </submittedName>
</protein>
<dbReference type="Pfam" id="PF00583">
    <property type="entry name" value="Acetyltransf_1"/>
    <property type="match status" value="1"/>
</dbReference>
<evidence type="ECO:0000259" key="3">
    <source>
        <dbReference type="PROSITE" id="PS51186"/>
    </source>
</evidence>
<evidence type="ECO:0000256" key="1">
    <source>
        <dbReference type="ARBA" id="ARBA00022679"/>
    </source>
</evidence>
<sequence length="158" mass="16720">MTAPLPPIRPARPEDEAAIVALWQACGLTTAYNDPLRDLRFAMAGPASCVLVAADAAPIGTVMVGHDGHRGWLYYVATAPAWRRRGLGRALIAAGEAWLAAQGVPKVQLMIRPNNAAVAGFYAALGYEDTPRRIMARWLAPAGEPQGSDEAAPHASNP</sequence>
<keyword evidence="2 4" id="KW-0012">Acyltransferase</keyword>
<evidence type="ECO:0000313" key="5">
    <source>
        <dbReference type="Proteomes" id="UP001056937"/>
    </source>
</evidence>
<dbReference type="InterPro" id="IPR000182">
    <property type="entry name" value="GNAT_dom"/>
</dbReference>
<evidence type="ECO:0000256" key="2">
    <source>
        <dbReference type="ARBA" id="ARBA00023315"/>
    </source>
</evidence>
<name>A0ABY4X5G4_9SPHN</name>
<dbReference type="CDD" id="cd04301">
    <property type="entry name" value="NAT_SF"/>
    <property type="match status" value="1"/>
</dbReference>
<reference evidence="4" key="1">
    <citation type="journal article" date="2022" name="Toxins">
        <title>Genomic Analysis of Sphingopyxis sp. USTB-05 for Biodegrading Cyanobacterial Hepatotoxins.</title>
        <authorList>
            <person name="Liu C."/>
            <person name="Xu Q."/>
            <person name="Zhao Z."/>
            <person name="Zhang H."/>
            <person name="Liu X."/>
            <person name="Yin C."/>
            <person name="Liu Y."/>
            <person name="Yan H."/>
        </authorList>
    </citation>
    <scope>NUCLEOTIDE SEQUENCE</scope>
    <source>
        <strain evidence="4">NBD5</strain>
    </source>
</reference>
<evidence type="ECO:0000313" key="4">
    <source>
        <dbReference type="EMBL" id="USI72095.1"/>
    </source>
</evidence>
<dbReference type="SUPFAM" id="SSF55729">
    <property type="entry name" value="Acyl-CoA N-acyltransferases (Nat)"/>
    <property type="match status" value="1"/>
</dbReference>
<dbReference type="RefSeq" id="WP_252165904.1">
    <property type="nucleotide sequence ID" value="NZ_CP084930.1"/>
</dbReference>
<keyword evidence="1 4" id="KW-0808">Transferase</keyword>
<dbReference type="InterPro" id="IPR050832">
    <property type="entry name" value="Bact_Acetyltransf"/>
</dbReference>
<dbReference type="NCBIfam" id="NF002959">
    <property type="entry name" value="PRK03624.1"/>
    <property type="match status" value="1"/>
</dbReference>
<keyword evidence="5" id="KW-1185">Reference proteome</keyword>
<feature type="domain" description="N-acetyltransferase" evidence="3">
    <location>
        <begin position="6"/>
        <end position="144"/>
    </location>
</feature>